<dbReference type="Gene3D" id="1.20.1250.20">
    <property type="entry name" value="MFS general substrate transporter like domains"/>
    <property type="match status" value="1"/>
</dbReference>
<evidence type="ECO:0000256" key="2">
    <source>
        <dbReference type="ARBA" id="ARBA00022448"/>
    </source>
</evidence>
<dbReference type="InterPro" id="IPR001958">
    <property type="entry name" value="Tet-R_TetA/multi-R_MdtG-like"/>
</dbReference>
<evidence type="ECO:0000313" key="9">
    <source>
        <dbReference type="Proteomes" id="UP001519308"/>
    </source>
</evidence>
<dbReference type="Proteomes" id="UP001519308">
    <property type="component" value="Unassembled WGS sequence"/>
</dbReference>
<protein>
    <submittedName>
        <fullName evidence="8">DHA1 family multidrug resistance protein-like MFS transporter</fullName>
    </submittedName>
</protein>
<reference evidence="8 9" key="1">
    <citation type="submission" date="2021-03" db="EMBL/GenBank/DDBJ databases">
        <title>Genomic Encyclopedia of Type Strains, Phase IV (KMG-IV): sequencing the most valuable type-strain genomes for metagenomic binning, comparative biology and taxonomic classification.</title>
        <authorList>
            <person name="Goeker M."/>
        </authorList>
    </citation>
    <scope>NUCLEOTIDE SEQUENCE [LARGE SCALE GENOMIC DNA]</scope>
    <source>
        <strain evidence="8 9">DSM 28650</strain>
    </source>
</reference>
<feature type="transmembrane region" description="Helical" evidence="6">
    <location>
        <begin position="70"/>
        <end position="88"/>
    </location>
</feature>
<feature type="transmembrane region" description="Helical" evidence="6">
    <location>
        <begin position="366"/>
        <end position="382"/>
    </location>
</feature>
<evidence type="ECO:0000256" key="3">
    <source>
        <dbReference type="ARBA" id="ARBA00022692"/>
    </source>
</evidence>
<sequence>MNKKIIYLTCTMFLMSLLANMGHPVTPELVVSLKMSSFMYGVMFAAMSIAGFVMSPIWGSLSDKYKDRRLFMYIPTIGYGLAQLGFGFSTSVPMIIFFRILGGAFSSSVFTNAIAYIIDETNLEERNRAISTYTAITGFGVSLGYLTGGYIGAKDYHYAFAFQAAGLLIHAVIMRLFLPKSQVHSKVQETSQANIKGSLKANFKTYLSSSLGVLLLIVLLTSFSNTTYSNGINYYLKKYLNLNPLQIGYYMAFTGIIGMIANIYLTPRLSRKIGDKKSLKYVFLATGISLMIIGMQENILAKSTIGVFVLFIFVLSMFNPLLQAIISKHSKNEHGRIMGLQSSINSVGMVGGSLFSGALMDSYPKVSFMVAAFLFLISYLIVQLNKKLSSK</sequence>
<dbReference type="PANTHER" id="PTHR23504:SF15">
    <property type="entry name" value="MAJOR FACILITATOR SUPERFAMILY (MFS) PROFILE DOMAIN-CONTAINING PROTEIN"/>
    <property type="match status" value="1"/>
</dbReference>
<keyword evidence="4 6" id="KW-1133">Transmembrane helix</keyword>
<dbReference type="CDD" id="cd17325">
    <property type="entry name" value="MFS_MdtG_SLC18_like"/>
    <property type="match status" value="1"/>
</dbReference>
<feature type="transmembrane region" description="Helical" evidence="6">
    <location>
        <begin position="278"/>
        <end position="295"/>
    </location>
</feature>
<organism evidence="8 9">
    <name type="scientific">Clostridium punense</name>
    <dbReference type="NCBI Taxonomy" id="1054297"/>
    <lineage>
        <taxon>Bacteria</taxon>
        <taxon>Bacillati</taxon>
        <taxon>Bacillota</taxon>
        <taxon>Clostridia</taxon>
        <taxon>Eubacteriales</taxon>
        <taxon>Clostridiaceae</taxon>
        <taxon>Clostridium</taxon>
    </lineage>
</organism>
<evidence type="ECO:0000313" key="8">
    <source>
        <dbReference type="EMBL" id="MBP2021348.1"/>
    </source>
</evidence>
<dbReference type="InterPro" id="IPR011701">
    <property type="entry name" value="MFS"/>
</dbReference>
<feature type="transmembrane region" description="Helical" evidence="6">
    <location>
        <begin position="206"/>
        <end position="227"/>
    </location>
</feature>
<dbReference type="PRINTS" id="PR01035">
    <property type="entry name" value="TCRTETA"/>
</dbReference>
<feature type="transmembrane region" description="Helical" evidence="6">
    <location>
        <begin position="158"/>
        <end position="178"/>
    </location>
</feature>
<keyword evidence="2" id="KW-0813">Transport</keyword>
<feature type="domain" description="Major facilitator superfamily (MFS) profile" evidence="7">
    <location>
        <begin position="1"/>
        <end position="390"/>
    </location>
</feature>
<dbReference type="InterPro" id="IPR036259">
    <property type="entry name" value="MFS_trans_sf"/>
</dbReference>
<feature type="transmembrane region" description="Helical" evidence="6">
    <location>
        <begin position="94"/>
        <end position="118"/>
    </location>
</feature>
<feature type="transmembrane region" description="Helical" evidence="6">
    <location>
        <begin position="338"/>
        <end position="360"/>
    </location>
</feature>
<accession>A0ABS4K0Q9</accession>
<dbReference type="InterPro" id="IPR020846">
    <property type="entry name" value="MFS_dom"/>
</dbReference>
<feature type="transmembrane region" description="Helical" evidence="6">
    <location>
        <begin position="37"/>
        <end position="58"/>
    </location>
</feature>
<evidence type="ECO:0000256" key="6">
    <source>
        <dbReference type="SAM" id="Phobius"/>
    </source>
</evidence>
<dbReference type="EMBL" id="JAGGLL010000007">
    <property type="protein sequence ID" value="MBP2021348.1"/>
    <property type="molecule type" value="Genomic_DNA"/>
</dbReference>
<evidence type="ECO:0000259" key="7">
    <source>
        <dbReference type="PROSITE" id="PS50850"/>
    </source>
</evidence>
<evidence type="ECO:0000256" key="5">
    <source>
        <dbReference type="ARBA" id="ARBA00023136"/>
    </source>
</evidence>
<comment type="caution">
    <text evidence="8">The sequence shown here is derived from an EMBL/GenBank/DDBJ whole genome shotgun (WGS) entry which is preliminary data.</text>
</comment>
<proteinExistence type="predicted"/>
<evidence type="ECO:0000256" key="4">
    <source>
        <dbReference type="ARBA" id="ARBA00022989"/>
    </source>
</evidence>
<feature type="transmembrane region" description="Helical" evidence="6">
    <location>
        <begin position="247"/>
        <end position="266"/>
    </location>
</feature>
<dbReference type="SUPFAM" id="SSF103473">
    <property type="entry name" value="MFS general substrate transporter"/>
    <property type="match status" value="1"/>
</dbReference>
<keyword evidence="5 6" id="KW-0472">Membrane</keyword>
<name>A0ABS4K0Q9_9CLOT</name>
<feature type="transmembrane region" description="Helical" evidence="6">
    <location>
        <begin position="130"/>
        <end position="152"/>
    </location>
</feature>
<dbReference type="Pfam" id="PF07690">
    <property type="entry name" value="MFS_1"/>
    <property type="match status" value="1"/>
</dbReference>
<keyword evidence="3 6" id="KW-0812">Transmembrane</keyword>
<feature type="transmembrane region" description="Helical" evidence="6">
    <location>
        <begin position="307"/>
        <end position="326"/>
    </location>
</feature>
<gene>
    <name evidence="8" type="ORF">J2Z44_001144</name>
</gene>
<dbReference type="RefSeq" id="WP_021284422.1">
    <property type="nucleotide sequence ID" value="NZ_JAGGLL010000007.1"/>
</dbReference>
<comment type="subcellular location">
    <subcellularLocation>
        <location evidence="1">Cell membrane</location>
        <topology evidence="1">Multi-pass membrane protein</topology>
    </subcellularLocation>
</comment>
<dbReference type="PROSITE" id="PS50850">
    <property type="entry name" value="MFS"/>
    <property type="match status" value="1"/>
</dbReference>
<keyword evidence="9" id="KW-1185">Reference proteome</keyword>
<dbReference type="PANTHER" id="PTHR23504">
    <property type="entry name" value="MAJOR FACILITATOR SUPERFAMILY DOMAIN-CONTAINING PROTEIN 10"/>
    <property type="match status" value="1"/>
</dbReference>
<evidence type="ECO:0000256" key="1">
    <source>
        <dbReference type="ARBA" id="ARBA00004651"/>
    </source>
</evidence>